<reference evidence="4 5" key="1">
    <citation type="journal article" date="2024" name="Nat. Commun.">
        <title>Phylogenomics reveals the evolutionary origins of lichenization in chlorophyte algae.</title>
        <authorList>
            <person name="Puginier C."/>
            <person name="Libourel C."/>
            <person name="Otte J."/>
            <person name="Skaloud P."/>
            <person name="Haon M."/>
            <person name="Grisel S."/>
            <person name="Petersen M."/>
            <person name="Berrin J.G."/>
            <person name="Delaux P.M."/>
            <person name="Dal Grande F."/>
            <person name="Keller J."/>
        </authorList>
    </citation>
    <scope>NUCLEOTIDE SEQUENCE [LARGE SCALE GENOMIC DNA]</scope>
    <source>
        <strain evidence="4 5">SAG 245.80</strain>
    </source>
</reference>
<feature type="domain" description="SKI-interacting protein SKIP SNW" evidence="3">
    <location>
        <begin position="172"/>
        <end position="331"/>
    </location>
</feature>
<feature type="compositionally biased region" description="Basic and acidic residues" evidence="2">
    <location>
        <begin position="490"/>
        <end position="513"/>
    </location>
</feature>
<feature type="compositionally biased region" description="Low complexity" evidence="2">
    <location>
        <begin position="341"/>
        <end position="352"/>
    </location>
</feature>
<evidence type="ECO:0000256" key="1">
    <source>
        <dbReference type="ARBA" id="ARBA00010197"/>
    </source>
</evidence>
<dbReference type="Pfam" id="PF02731">
    <property type="entry name" value="SKIP_SNW"/>
    <property type="match status" value="1"/>
</dbReference>
<comment type="similarity">
    <text evidence="1">Belongs to the SNW family.</text>
</comment>
<evidence type="ECO:0000313" key="4">
    <source>
        <dbReference type="EMBL" id="KAK9819559.1"/>
    </source>
</evidence>
<feature type="compositionally biased region" description="Basic and acidic residues" evidence="2">
    <location>
        <begin position="592"/>
        <end position="601"/>
    </location>
</feature>
<gene>
    <name evidence="4" type="ORF">WJX81_002905</name>
</gene>
<feature type="region of interest" description="Disordered" evidence="2">
    <location>
        <begin position="26"/>
        <end position="56"/>
    </location>
</feature>
<feature type="compositionally biased region" description="Basic and acidic residues" evidence="2">
    <location>
        <begin position="377"/>
        <end position="430"/>
    </location>
</feature>
<sequence length="601" mass="64742">MLLSSLPQPTREYALPAAKAAPAVLPARITKEPPPYGSAERRQYAPRKQEDFGDGGAFPEVQVVQFPLGMGRPDKAGKGGPGTLAVTVGSDGGINYDAVVKQGHNRDKVVAATHGAMVPKLDRLTDGSLERPDEEEAEATARDTQAAFDKIVANRISAAQPKTLPAQPGAPTYIKYTPAQQGAQYNSGADQRIIKMQDMPVDPLEPPKFRHKKVPRGPGSPPVPVMHSPPRAVSVKDQQDWKIPPCISNWKNPKGYTIPLDKRLAADGRGLQETAINDNFAKFTEALYVAEQSARRAVELRAKVQRELAAKEKEAKERELRELAMRARLDRAGGAAPPPAASRGAGVPAVAGTHGADTPPGGLPPPPPGGLPPPPPPERESREERAERLRREEIREERKRERERERRLDARDAHGVKKSKLTRDRERDISERIALGQANVRTGGGEAMYDQRLFNQEGGLASGLEADDSYNTYDKPLFADRGSNLYRAPARGDDHEPGADEAGVRTEKFKPDRGFQGADYSGRDARGGAGGPVQFERDPAEADPFGLDQFLTEVNRGGKRGGALDGIGGGGAMRAGGGGGSYEDYAGGSSRSRVEFSKGRD</sequence>
<accession>A0AAW1QDV2</accession>
<dbReference type="PANTHER" id="PTHR12096">
    <property type="entry name" value="NUCLEAR PROTEIN SKIP-RELATED"/>
    <property type="match status" value="1"/>
</dbReference>
<protein>
    <recommendedName>
        <fullName evidence="3">SKI-interacting protein SKIP SNW domain-containing protein</fullName>
    </recommendedName>
</protein>
<feature type="region of interest" description="Disordered" evidence="2">
    <location>
        <begin position="329"/>
        <end position="430"/>
    </location>
</feature>
<name>A0AAW1QDV2_9CHLO</name>
<dbReference type="Proteomes" id="UP001445335">
    <property type="component" value="Unassembled WGS sequence"/>
</dbReference>
<feature type="region of interest" description="Disordered" evidence="2">
    <location>
        <begin position="557"/>
        <end position="601"/>
    </location>
</feature>
<evidence type="ECO:0000259" key="3">
    <source>
        <dbReference type="Pfam" id="PF02731"/>
    </source>
</evidence>
<keyword evidence="5" id="KW-1185">Reference proteome</keyword>
<feature type="compositionally biased region" description="Pro residues" evidence="2">
    <location>
        <begin position="361"/>
        <end position="376"/>
    </location>
</feature>
<organism evidence="4 5">
    <name type="scientific">Elliptochloris bilobata</name>
    <dbReference type="NCBI Taxonomy" id="381761"/>
    <lineage>
        <taxon>Eukaryota</taxon>
        <taxon>Viridiplantae</taxon>
        <taxon>Chlorophyta</taxon>
        <taxon>core chlorophytes</taxon>
        <taxon>Trebouxiophyceae</taxon>
        <taxon>Trebouxiophyceae incertae sedis</taxon>
        <taxon>Elliptochloris clade</taxon>
        <taxon>Elliptochloris</taxon>
    </lineage>
</organism>
<feature type="region of interest" description="Disordered" evidence="2">
    <location>
        <begin position="200"/>
        <end position="230"/>
    </location>
</feature>
<dbReference type="GO" id="GO:0005681">
    <property type="term" value="C:spliceosomal complex"/>
    <property type="evidence" value="ECO:0007669"/>
    <property type="project" value="InterPro"/>
</dbReference>
<dbReference type="InterPro" id="IPR004015">
    <property type="entry name" value="SKI-int_prot_SKIP_SNW-dom"/>
</dbReference>
<evidence type="ECO:0000256" key="2">
    <source>
        <dbReference type="SAM" id="MobiDB-lite"/>
    </source>
</evidence>
<proteinExistence type="inferred from homology"/>
<feature type="compositionally biased region" description="Basic and acidic residues" evidence="2">
    <location>
        <begin position="39"/>
        <end position="51"/>
    </location>
</feature>
<dbReference type="GO" id="GO:0000398">
    <property type="term" value="P:mRNA splicing, via spliceosome"/>
    <property type="evidence" value="ECO:0007669"/>
    <property type="project" value="InterPro"/>
</dbReference>
<dbReference type="InterPro" id="IPR017862">
    <property type="entry name" value="SKI-int_prot_SKIP"/>
</dbReference>
<comment type="caution">
    <text evidence="4">The sequence shown here is derived from an EMBL/GenBank/DDBJ whole genome shotgun (WGS) entry which is preliminary data.</text>
</comment>
<feature type="region of interest" description="Disordered" evidence="2">
    <location>
        <begin position="484"/>
        <end position="541"/>
    </location>
</feature>
<evidence type="ECO:0000313" key="5">
    <source>
        <dbReference type="Proteomes" id="UP001445335"/>
    </source>
</evidence>
<dbReference type="AlphaFoldDB" id="A0AAW1QDV2"/>
<feature type="compositionally biased region" description="Gly residues" evidence="2">
    <location>
        <begin position="560"/>
        <end position="581"/>
    </location>
</feature>
<dbReference type="EMBL" id="JALJOU010000117">
    <property type="protein sequence ID" value="KAK9819559.1"/>
    <property type="molecule type" value="Genomic_DNA"/>
</dbReference>